<feature type="transmembrane region" description="Helical" evidence="8">
    <location>
        <begin position="203"/>
        <end position="221"/>
    </location>
</feature>
<dbReference type="KEGG" id="atr:18435701"/>
<dbReference type="OrthoDB" id="6133115at2759"/>
<dbReference type="SUPFAM" id="SSF103473">
    <property type="entry name" value="MFS general substrate transporter"/>
    <property type="match status" value="1"/>
</dbReference>
<evidence type="ECO:0000256" key="6">
    <source>
        <dbReference type="ARBA" id="ARBA00023136"/>
    </source>
</evidence>
<keyword evidence="4 8" id="KW-0812">Transmembrane</keyword>
<feature type="transmembrane region" description="Helical" evidence="8">
    <location>
        <begin position="121"/>
        <end position="142"/>
    </location>
</feature>
<dbReference type="InterPro" id="IPR003663">
    <property type="entry name" value="Sugar/inositol_transpt"/>
</dbReference>
<dbReference type="Gramene" id="ERN07481">
    <property type="protein sequence ID" value="ERN07481"/>
    <property type="gene ID" value="AMTR_s00019p00256160"/>
</dbReference>
<feature type="transmembrane region" description="Helical" evidence="8">
    <location>
        <begin position="446"/>
        <end position="467"/>
    </location>
</feature>
<keyword evidence="3" id="KW-0762">Sugar transport</keyword>
<dbReference type="FunFam" id="1.20.1250.20:FF:000043">
    <property type="entry name" value="sugar transporter ERD6-like 6"/>
    <property type="match status" value="1"/>
</dbReference>
<accession>W1PIM5</accession>
<evidence type="ECO:0000256" key="4">
    <source>
        <dbReference type="ARBA" id="ARBA00022692"/>
    </source>
</evidence>
<comment type="subcellular location">
    <subcellularLocation>
        <location evidence="1">Membrane</location>
        <topology evidence="1">Multi-pass membrane protein</topology>
    </subcellularLocation>
</comment>
<feature type="transmembrane region" description="Helical" evidence="8">
    <location>
        <begin position="179"/>
        <end position="197"/>
    </location>
</feature>
<dbReference type="PRINTS" id="PR00171">
    <property type="entry name" value="SUGRTRNSPORT"/>
</dbReference>
<evidence type="ECO:0000256" key="1">
    <source>
        <dbReference type="ARBA" id="ARBA00004141"/>
    </source>
</evidence>
<proteinExistence type="inferred from homology"/>
<dbReference type="Gene3D" id="1.20.1250.20">
    <property type="entry name" value="MFS general substrate transporter like domains"/>
    <property type="match status" value="1"/>
</dbReference>
<dbReference type="CDD" id="cd17358">
    <property type="entry name" value="MFS_GLUT6_8_Class3_like"/>
    <property type="match status" value="1"/>
</dbReference>
<dbReference type="PROSITE" id="PS50850">
    <property type="entry name" value="MFS"/>
    <property type="match status" value="1"/>
</dbReference>
<feature type="transmembrane region" description="Helical" evidence="8">
    <location>
        <begin position="381"/>
        <end position="406"/>
    </location>
</feature>
<dbReference type="GO" id="GO:0016020">
    <property type="term" value="C:membrane"/>
    <property type="evidence" value="ECO:0000318"/>
    <property type="project" value="GO_Central"/>
</dbReference>
<dbReference type="EMBL" id="KI393807">
    <property type="protein sequence ID" value="ERN07481.1"/>
    <property type="molecule type" value="Genomic_DNA"/>
</dbReference>
<keyword evidence="11" id="KW-1185">Reference proteome</keyword>
<feature type="transmembrane region" description="Helical" evidence="8">
    <location>
        <begin position="418"/>
        <end position="440"/>
    </location>
</feature>
<dbReference type="GO" id="GO:0022857">
    <property type="term" value="F:transmembrane transporter activity"/>
    <property type="evidence" value="ECO:0000318"/>
    <property type="project" value="GO_Central"/>
</dbReference>
<feature type="transmembrane region" description="Helical" evidence="8">
    <location>
        <begin position="88"/>
        <end position="109"/>
    </location>
</feature>
<feature type="transmembrane region" description="Helical" evidence="8">
    <location>
        <begin position="319"/>
        <end position="340"/>
    </location>
</feature>
<evidence type="ECO:0000256" key="7">
    <source>
        <dbReference type="RuleBase" id="RU003346"/>
    </source>
</evidence>
<feature type="transmembrane region" description="Helical" evidence="8">
    <location>
        <begin position="46"/>
        <end position="68"/>
    </location>
</feature>
<keyword evidence="5 8" id="KW-1133">Transmembrane helix</keyword>
<evidence type="ECO:0000256" key="8">
    <source>
        <dbReference type="SAM" id="Phobius"/>
    </source>
</evidence>
<evidence type="ECO:0000256" key="2">
    <source>
        <dbReference type="ARBA" id="ARBA00010992"/>
    </source>
</evidence>
<dbReference type="PANTHER" id="PTHR48021">
    <property type="match status" value="1"/>
</dbReference>
<protein>
    <recommendedName>
        <fullName evidence="9">Major facilitator superfamily (MFS) profile domain-containing protein</fullName>
    </recommendedName>
</protein>
<feature type="transmembrane region" description="Helical" evidence="8">
    <location>
        <begin position="148"/>
        <end position="167"/>
    </location>
</feature>
<dbReference type="InterPro" id="IPR020846">
    <property type="entry name" value="MFS_dom"/>
</dbReference>
<dbReference type="STRING" id="13333.W1PIM5"/>
<feature type="domain" description="Major facilitator superfamily (MFS) profile" evidence="9">
    <location>
        <begin position="52"/>
        <end position="471"/>
    </location>
</feature>
<dbReference type="GO" id="GO:0051119">
    <property type="term" value="F:sugar transmembrane transporter activity"/>
    <property type="evidence" value="ECO:0007669"/>
    <property type="project" value="InterPro"/>
</dbReference>
<dbReference type="OMA" id="FIPINHD"/>
<dbReference type="Pfam" id="PF00083">
    <property type="entry name" value="Sugar_tr"/>
    <property type="match status" value="1"/>
</dbReference>
<keyword evidence="7" id="KW-0813">Transport</keyword>
<sequence length="493" mass="52294">MSASKDLDDGSTLRESEITEALISKEKSTAVLIASNSSGNDGKGSILVVILSTFVAVSGSFEFGSAVGFSSPTQSAIRSDLGLSLSEYSVFGSILTIGSMIGAIMCGSLADYVGRKGAMRIAAVFSILGWIAISFSEAAWTLDIGRLSVGYGIGVLSYVVPVYIAEITPKHLRGGFTTVNQLMIVFGASVAFILGTILTWRVLTVTGIVPCLILLLGLFIVPESPRWLAKLGRQQEFEVALRRLRGKEADISEEAVEIEEYIKTIDSLPQVTLIDLFQRKYAHPLIVGAGLIALQQFGGCNGIGFYASETFVSAGFSSTVGTIAMASIQVPITAVGALLMDNCGRRPLLLISATGTCMGCLLVAISFVLEAHDSLTKLSPILALSGILVFSASFSIGMGGIPWVLMSEIFPINVKGTAGSLVNLVHWFGSWAMTFAYNFFMSWSRAGTFFAFSAVSAATVLFVAKLVPETKGRTLEEIQASMDHASSGKSSMH</sequence>
<dbReference type="GO" id="GO:0055085">
    <property type="term" value="P:transmembrane transport"/>
    <property type="evidence" value="ECO:0000318"/>
    <property type="project" value="GO_Central"/>
</dbReference>
<gene>
    <name evidence="10" type="ORF">AMTR_s00019p00256160</name>
</gene>
<comment type="similarity">
    <text evidence="2 7">Belongs to the major facilitator superfamily. Sugar transporter (TC 2.A.1.1) family.</text>
</comment>
<evidence type="ECO:0000313" key="11">
    <source>
        <dbReference type="Proteomes" id="UP000017836"/>
    </source>
</evidence>
<evidence type="ECO:0000256" key="3">
    <source>
        <dbReference type="ARBA" id="ARBA00022597"/>
    </source>
</evidence>
<dbReference type="PANTHER" id="PTHR48021:SF25">
    <property type="entry name" value="SUGAR TRANSPORTER ERD6-LIKE 5"/>
    <property type="match status" value="1"/>
</dbReference>
<dbReference type="InterPro" id="IPR036259">
    <property type="entry name" value="MFS_trans_sf"/>
</dbReference>
<evidence type="ECO:0000256" key="5">
    <source>
        <dbReference type="ARBA" id="ARBA00022989"/>
    </source>
</evidence>
<organism evidence="10 11">
    <name type="scientific">Amborella trichopoda</name>
    <dbReference type="NCBI Taxonomy" id="13333"/>
    <lineage>
        <taxon>Eukaryota</taxon>
        <taxon>Viridiplantae</taxon>
        <taxon>Streptophyta</taxon>
        <taxon>Embryophyta</taxon>
        <taxon>Tracheophyta</taxon>
        <taxon>Spermatophyta</taxon>
        <taxon>Magnoliopsida</taxon>
        <taxon>Amborellales</taxon>
        <taxon>Amborellaceae</taxon>
        <taxon>Amborella</taxon>
    </lineage>
</organism>
<dbReference type="Proteomes" id="UP000017836">
    <property type="component" value="Unassembled WGS sequence"/>
</dbReference>
<evidence type="ECO:0000259" key="9">
    <source>
        <dbReference type="PROSITE" id="PS50850"/>
    </source>
</evidence>
<reference evidence="11" key="1">
    <citation type="journal article" date="2013" name="Science">
        <title>The Amborella genome and the evolution of flowering plants.</title>
        <authorList>
            <consortium name="Amborella Genome Project"/>
        </authorList>
    </citation>
    <scope>NUCLEOTIDE SEQUENCE [LARGE SCALE GENOMIC DNA]</scope>
</reference>
<dbReference type="InterPro" id="IPR050549">
    <property type="entry name" value="MFS_Trehalose_Transporter"/>
</dbReference>
<dbReference type="eggNOG" id="KOG0254">
    <property type="taxonomic scope" value="Eukaryota"/>
</dbReference>
<name>W1PIM5_AMBTC</name>
<dbReference type="InterPro" id="IPR044775">
    <property type="entry name" value="MFS_ERD6/Tret1-like"/>
</dbReference>
<dbReference type="InterPro" id="IPR005828">
    <property type="entry name" value="MFS_sugar_transport-like"/>
</dbReference>
<feature type="transmembrane region" description="Helical" evidence="8">
    <location>
        <begin position="347"/>
        <end position="369"/>
    </location>
</feature>
<dbReference type="NCBIfam" id="TIGR00879">
    <property type="entry name" value="SP"/>
    <property type="match status" value="1"/>
</dbReference>
<dbReference type="HOGENOM" id="CLU_001265_30_5_1"/>
<dbReference type="AlphaFoldDB" id="W1PIM5"/>
<keyword evidence="6 8" id="KW-0472">Membrane</keyword>
<evidence type="ECO:0000313" key="10">
    <source>
        <dbReference type="EMBL" id="ERN07481.1"/>
    </source>
</evidence>
<feature type="transmembrane region" description="Helical" evidence="8">
    <location>
        <begin position="285"/>
        <end position="307"/>
    </location>
</feature>